<name>A0A5E6U550_PSEFL</name>
<evidence type="ECO:0000256" key="1">
    <source>
        <dbReference type="SAM" id="MobiDB-lite"/>
    </source>
</evidence>
<gene>
    <name evidence="2" type="ORF">PS662_00019</name>
    <name evidence="3" type="ORF">PS662_03108</name>
</gene>
<evidence type="ECO:0000313" key="3">
    <source>
        <dbReference type="EMBL" id="VVM96335.1"/>
    </source>
</evidence>
<dbReference type="AlphaFoldDB" id="A0A5E6U550"/>
<organism evidence="3 4">
    <name type="scientific">Pseudomonas fluorescens</name>
    <dbReference type="NCBI Taxonomy" id="294"/>
    <lineage>
        <taxon>Bacteria</taxon>
        <taxon>Pseudomonadati</taxon>
        <taxon>Pseudomonadota</taxon>
        <taxon>Gammaproteobacteria</taxon>
        <taxon>Pseudomonadales</taxon>
        <taxon>Pseudomonadaceae</taxon>
        <taxon>Pseudomonas</taxon>
    </lineage>
</organism>
<dbReference type="Proteomes" id="UP000326953">
    <property type="component" value="Unassembled WGS sequence"/>
</dbReference>
<evidence type="ECO:0000313" key="2">
    <source>
        <dbReference type="EMBL" id="VVM35752.1"/>
    </source>
</evidence>
<sequence>MTPSRAGSLPQGFCAAHKTRGSEPARESGGTDTLTAGANKNGSLTGLPFCLRLIDHSSQSRKHFLGFALLTRITFGHHLIEDVPSAVGVAHVDVGLGQIELGGDFIGA</sequence>
<evidence type="ECO:0000313" key="4">
    <source>
        <dbReference type="Proteomes" id="UP000326953"/>
    </source>
</evidence>
<feature type="region of interest" description="Disordered" evidence="1">
    <location>
        <begin position="1"/>
        <end position="42"/>
    </location>
</feature>
<feature type="compositionally biased region" description="Polar residues" evidence="1">
    <location>
        <begin position="30"/>
        <end position="42"/>
    </location>
</feature>
<proteinExistence type="predicted"/>
<accession>A0A5E6U550</accession>
<reference evidence="3 4" key="1">
    <citation type="submission" date="2019-09" db="EMBL/GenBank/DDBJ databases">
        <authorList>
            <person name="Chandra G."/>
            <person name="Truman W A."/>
        </authorList>
    </citation>
    <scope>NUCLEOTIDE SEQUENCE [LARGE SCALE GENOMIC DNA]</scope>
    <source>
        <strain evidence="3">PS662</strain>
    </source>
</reference>
<dbReference type="EMBL" id="CABVHK010000009">
    <property type="protein sequence ID" value="VVM96335.1"/>
    <property type="molecule type" value="Genomic_DNA"/>
</dbReference>
<protein>
    <submittedName>
        <fullName evidence="3">Uncharacterized protein</fullName>
    </submittedName>
</protein>
<dbReference type="EMBL" id="CABVHK010000001">
    <property type="protein sequence ID" value="VVM35752.1"/>
    <property type="molecule type" value="Genomic_DNA"/>
</dbReference>